<feature type="region of interest" description="Disordered" evidence="1">
    <location>
        <begin position="62"/>
        <end position="82"/>
    </location>
</feature>
<accession>A0A9W6GJ57</accession>
<evidence type="ECO:0000256" key="2">
    <source>
        <dbReference type="SAM" id="SignalP"/>
    </source>
</evidence>
<evidence type="ECO:0000313" key="4">
    <source>
        <dbReference type="EMBL" id="GLI55072.1"/>
    </source>
</evidence>
<feature type="domain" description="DUF2147" evidence="3">
    <location>
        <begin position="30"/>
        <end position="146"/>
    </location>
</feature>
<dbReference type="Gene3D" id="2.40.128.520">
    <property type="match status" value="1"/>
</dbReference>
<evidence type="ECO:0000256" key="1">
    <source>
        <dbReference type="SAM" id="MobiDB-lite"/>
    </source>
</evidence>
<sequence>MLKRLLVVLMLALVSGVAYGVDSPTDPFEGYWKTKDGNFILKIEKNSTAIYSGRVVWLKNPNFPKGDRDEGKVQTDRNNPDPNLRNRGVLGLQIVGDLKLDNRKLRRGWVYDSWHGKKYYGSARVKNENLLKLRGSLDKFGVLGYTMKAYRVPREEYGRYGLK</sequence>
<dbReference type="PANTHER" id="PTHR36919">
    <property type="entry name" value="BLR1215 PROTEIN"/>
    <property type="match status" value="1"/>
</dbReference>
<dbReference type="Proteomes" id="UP001144471">
    <property type="component" value="Unassembled WGS sequence"/>
</dbReference>
<keyword evidence="5" id="KW-1185">Reference proteome</keyword>
<gene>
    <name evidence="4" type="ORF">PM10SUCC1_05870</name>
</gene>
<proteinExistence type="predicted"/>
<dbReference type="InterPro" id="IPR019223">
    <property type="entry name" value="DUF2147"/>
</dbReference>
<comment type="caution">
    <text evidence="4">The sequence shown here is derived from an EMBL/GenBank/DDBJ whole genome shotgun (WGS) entry which is preliminary data.</text>
</comment>
<dbReference type="EMBL" id="BSDY01000002">
    <property type="protein sequence ID" value="GLI55072.1"/>
    <property type="molecule type" value="Genomic_DNA"/>
</dbReference>
<dbReference type="Pfam" id="PF09917">
    <property type="entry name" value="DUF2147"/>
    <property type="match status" value="1"/>
</dbReference>
<evidence type="ECO:0000313" key="5">
    <source>
        <dbReference type="Proteomes" id="UP001144471"/>
    </source>
</evidence>
<protein>
    <recommendedName>
        <fullName evidence="3">DUF2147 domain-containing protein</fullName>
    </recommendedName>
</protein>
<dbReference type="RefSeq" id="WP_281833314.1">
    <property type="nucleotide sequence ID" value="NZ_BSDY01000002.1"/>
</dbReference>
<feature type="compositionally biased region" description="Basic and acidic residues" evidence="1">
    <location>
        <begin position="65"/>
        <end position="79"/>
    </location>
</feature>
<name>A0A9W6GJ57_9FUSO</name>
<dbReference type="AlphaFoldDB" id="A0A9W6GJ57"/>
<organism evidence="4 5">
    <name type="scientific">Propionigenium maris DSM 9537</name>
    <dbReference type="NCBI Taxonomy" id="1123000"/>
    <lineage>
        <taxon>Bacteria</taxon>
        <taxon>Fusobacteriati</taxon>
        <taxon>Fusobacteriota</taxon>
        <taxon>Fusobacteriia</taxon>
        <taxon>Fusobacteriales</taxon>
        <taxon>Fusobacteriaceae</taxon>
        <taxon>Propionigenium</taxon>
    </lineage>
</organism>
<reference evidence="4" key="1">
    <citation type="submission" date="2022-12" db="EMBL/GenBank/DDBJ databases">
        <title>Reference genome sequencing for broad-spectrum identification of bacterial and archaeal isolates by mass spectrometry.</title>
        <authorList>
            <person name="Sekiguchi Y."/>
            <person name="Tourlousse D.M."/>
        </authorList>
    </citation>
    <scope>NUCLEOTIDE SEQUENCE</scope>
    <source>
        <strain evidence="4">10succ1</strain>
    </source>
</reference>
<evidence type="ECO:0000259" key="3">
    <source>
        <dbReference type="Pfam" id="PF09917"/>
    </source>
</evidence>
<dbReference type="PANTHER" id="PTHR36919:SF2">
    <property type="entry name" value="BLL6627 PROTEIN"/>
    <property type="match status" value="1"/>
</dbReference>
<feature type="signal peptide" evidence="2">
    <location>
        <begin position="1"/>
        <end position="20"/>
    </location>
</feature>
<keyword evidence="2" id="KW-0732">Signal</keyword>
<feature type="chain" id="PRO_5040916859" description="DUF2147 domain-containing protein" evidence="2">
    <location>
        <begin position="21"/>
        <end position="163"/>
    </location>
</feature>